<dbReference type="InParanoid" id="A0A078AAH0"/>
<gene>
    <name evidence="2" type="primary">Contig1569.g1710</name>
    <name evidence="2" type="ORF">STYLEM_7845</name>
</gene>
<feature type="compositionally biased region" description="Basic and acidic residues" evidence="1">
    <location>
        <begin position="342"/>
        <end position="354"/>
    </location>
</feature>
<dbReference type="Proteomes" id="UP000039865">
    <property type="component" value="Unassembled WGS sequence"/>
</dbReference>
<feature type="region of interest" description="Disordered" evidence="1">
    <location>
        <begin position="330"/>
        <end position="354"/>
    </location>
</feature>
<accession>A0A078AAH0</accession>
<evidence type="ECO:0000313" key="3">
    <source>
        <dbReference type="Proteomes" id="UP000039865"/>
    </source>
</evidence>
<organism evidence="2 3">
    <name type="scientific">Stylonychia lemnae</name>
    <name type="common">Ciliate</name>
    <dbReference type="NCBI Taxonomy" id="5949"/>
    <lineage>
        <taxon>Eukaryota</taxon>
        <taxon>Sar</taxon>
        <taxon>Alveolata</taxon>
        <taxon>Ciliophora</taxon>
        <taxon>Intramacronucleata</taxon>
        <taxon>Spirotrichea</taxon>
        <taxon>Stichotrichia</taxon>
        <taxon>Sporadotrichida</taxon>
        <taxon>Oxytrichidae</taxon>
        <taxon>Stylonychinae</taxon>
        <taxon>Stylonychia</taxon>
    </lineage>
</organism>
<evidence type="ECO:0000313" key="2">
    <source>
        <dbReference type="EMBL" id="CDW78861.1"/>
    </source>
</evidence>
<proteinExistence type="predicted"/>
<evidence type="ECO:0000256" key="1">
    <source>
        <dbReference type="SAM" id="MobiDB-lite"/>
    </source>
</evidence>
<sequence>MIINQDDKHNGTPMISRAGLSTIPQHLCFQLSRADKRGLKNQDAKQLKLYNYDDDQLDLTAFKREYEEIQEKQMKLVHDKEEKRINVKNSVIGHQFVHKPFEEIPKLKGVIRSKSTISRERPQTAMCKRAVNFTNESYMNSSLLNVHSTIENCKHSRKLSQPQGPHEQRFVSFNTINTHCTKYIDPSQYPTFDKVLSRQQLVEREQRLQNDACFLQDYDPDYEKVMTKISVNIPDFNKQQGRLQSVQQNQQANINSIDPVVLENSYKLLSHVKKDITFMIDKNRGRNEEQGGIYPIKDKDYLLKKQYDSFAKAFQQAAANSIIKQQWHDSRHSKFSKQHSSVVKEDSSLGSRSRDYSTNSINIVNQQISNNNSVSRQMTNQKESMSQLRQLQIQQFNDYTFDNSSQKILSKAQKIMKTSKKLERFNLIESKFKKSAKRH</sequence>
<protein>
    <submittedName>
        <fullName evidence="2">Uncharacterized protein</fullName>
    </submittedName>
</protein>
<name>A0A078AAH0_STYLE</name>
<dbReference type="AlphaFoldDB" id="A0A078AAH0"/>
<keyword evidence="3" id="KW-1185">Reference proteome</keyword>
<dbReference type="EMBL" id="CCKQ01007482">
    <property type="protein sequence ID" value="CDW78861.1"/>
    <property type="molecule type" value="Genomic_DNA"/>
</dbReference>
<reference evidence="2 3" key="1">
    <citation type="submission" date="2014-06" db="EMBL/GenBank/DDBJ databases">
        <authorList>
            <person name="Swart Estienne"/>
        </authorList>
    </citation>
    <scope>NUCLEOTIDE SEQUENCE [LARGE SCALE GENOMIC DNA]</scope>
    <source>
        <strain evidence="2 3">130c</strain>
    </source>
</reference>